<dbReference type="AlphaFoldDB" id="A0A2H5QL06"/>
<dbReference type="InterPro" id="IPR025875">
    <property type="entry name" value="Leu-rich_rpt_4"/>
</dbReference>
<dbReference type="SUPFAM" id="SSF52047">
    <property type="entry name" value="RNI-like"/>
    <property type="match status" value="1"/>
</dbReference>
<dbReference type="SUPFAM" id="SSF52058">
    <property type="entry name" value="L domain-like"/>
    <property type="match status" value="1"/>
</dbReference>
<feature type="domain" description="Leucine-rich repeat-containing N-terminal plant-type" evidence="9">
    <location>
        <begin position="29"/>
        <end position="69"/>
    </location>
</feature>
<dbReference type="SMART" id="SM00369">
    <property type="entry name" value="LRR_TYP"/>
    <property type="match status" value="11"/>
</dbReference>
<feature type="signal peptide" evidence="8">
    <location>
        <begin position="1"/>
        <end position="24"/>
    </location>
</feature>
<dbReference type="InterPro" id="IPR001611">
    <property type="entry name" value="Leu-rich_rpt"/>
</dbReference>
<dbReference type="InterPro" id="IPR013210">
    <property type="entry name" value="LRR_N_plant-typ"/>
</dbReference>
<evidence type="ECO:0000259" key="9">
    <source>
        <dbReference type="Pfam" id="PF08263"/>
    </source>
</evidence>
<keyword evidence="2" id="KW-0433">Leucine-rich repeat</keyword>
<evidence type="ECO:0000313" key="11">
    <source>
        <dbReference type="Proteomes" id="UP000236630"/>
    </source>
</evidence>
<dbReference type="InterPro" id="IPR032675">
    <property type="entry name" value="LRR_dom_sf"/>
</dbReference>
<dbReference type="EMBL" id="BDQV01000467">
    <property type="protein sequence ID" value="GAY65273.1"/>
    <property type="molecule type" value="Genomic_DNA"/>
</dbReference>
<dbReference type="PANTHER" id="PTHR48060">
    <property type="entry name" value="DNA DAMAGE-REPAIR/TOLERATION PROTEIN DRT100"/>
    <property type="match status" value="1"/>
</dbReference>
<evidence type="ECO:0000256" key="5">
    <source>
        <dbReference type="ARBA" id="ARBA00022737"/>
    </source>
</evidence>
<dbReference type="InterPro" id="IPR053211">
    <property type="entry name" value="DNA_repair-toleration"/>
</dbReference>
<dbReference type="PANTHER" id="PTHR48060:SF21">
    <property type="entry name" value="L DOMAIN-LIKE PROTEIN"/>
    <property type="match status" value="1"/>
</dbReference>
<dbReference type="Pfam" id="PF12799">
    <property type="entry name" value="LRR_4"/>
    <property type="match status" value="1"/>
</dbReference>
<evidence type="ECO:0000256" key="7">
    <source>
        <dbReference type="ARBA" id="ARBA00023136"/>
    </source>
</evidence>
<protein>
    <recommendedName>
        <fullName evidence="9">Leucine-rich repeat-containing N-terminal plant-type domain-containing protein</fullName>
    </recommendedName>
</protein>
<dbReference type="PROSITE" id="PS51450">
    <property type="entry name" value="LRR"/>
    <property type="match status" value="2"/>
</dbReference>
<dbReference type="FunFam" id="3.80.10.10:FF:000095">
    <property type="entry name" value="LRR receptor-like serine/threonine-protein kinase GSO1"/>
    <property type="match status" value="1"/>
</dbReference>
<keyword evidence="11" id="KW-1185">Reference proteome</keyword>
<evidence type="ECO:0000256" key="4">
    <source>
        <dbReference type="ARBA" id="ARBA00022729"/>
    </source>
</evidence>
<dbReference type="Pfam" id="PF00560">
    <property type="entry name" value="LRR_1"/>
    <property type="match status" value="7"/>
</dbReference>
<keyword evidence="3" id="KW-0812">Transmembrane</keyword>
<comment type="caution">
    <text evidence="10">The sequence shown here is derived from an EMBL/GenBank/DDBJ whole genome shotgun (WGS) entry which is preliminary data.</text>
</comment>
<evidence type="ECO:0000256" key="2">
    <source>
        <dbReference type="ARBA" id="ARBA00022614"/>
    </source>
</evidence>
<dbReference type="Pfam" id="PF08263">
    <property type="entry name" value="LRRNT_2"/>
    <property type="match status" value="1"/>
</dbReference>
<evidence type="ECO:0000313" key="10">
    <source>
        <dbReference type="EMBL" id="GAY65273.1"/>
    </source>
</evidence>
<evidence type="ECO:0000256" key="6">
    <source>
        <dbReference type="ARBA" id="ARBA00022989"/>
    </source>
</evidence>
<gene>
    <name evidence="10" type="ORF">CUMW_239870</name>
</gene>
<dbReference type="SMART" id="SM00365">
    <property type="entry name" value="LRR_SD22"/>
    <property type="match status" value="7"/>
</dbReference>
<evidence type="ECO:0000256" key="3">
    <source>
        <dbReference type="ARBA" id="ARBA00022692"/>
    </source>
</evidence>
<evidence type="ECO:0000256" key="8">
    <source>
        <dbReference type="SAM" id="SignalP"/>
    </source>
</evidence>
<organism evidence="10 11">
    <name type="scientific">Citrus unshiu</name>
    <name type="common">Satsuma mandarin</name>
    <name type="synonym">Citrus nobilis var. unshiu</name>
    <dbReference type="NCBI Taxonomy" id="55188"/>
    <lineage>
        <taxon>Eukaryota</taxon>
        <taxon>Viridiplantae</taxon>
        <taxon>Streptophyta</taxon>
        <taxon>Embryophyta</taxon>
        <taxon>Tracheophyta</taxon>
        <taxon>Spermatophyta</taxon>
        <taxon>Magnoliopsida</taxon>
        <taxon>eudicotyledons</taxon>
        <taxon>Gunneridae</taxon>
        <taxon>Pentapetalae</taxon>
        <taxon>rosids</taxon>
        <taxon>malvids</taxon>
        <taxon>Sapindales</taxon>
        <taxon>Rutaceae</taxon>
        <taxon>Aurantioideae</taxon>
        <taxon>Citrus</taxon>
    </lineage>
</organism>
<comment type="subcellular location">
    <subcellularLocation>
        <location evidence="1">Membrane</location>
        <topology evidence="1">Single-pass membrane protein</topology>
    </subcellularLocation>
</comment>
<dbReference type="Gene3D" id="3.80.10.10">
    <property type="entry name" value="Ribonuclease Inhibitor"/>
    <property type="match status" value="5"/>
</dbReference>
<keyword evidence="6" id="KW-1133">Transmembrane helix</keyword>
<dbReference type="Proteomes" id="UP000236630">
    <property type="component" value="Unassembled WGS sequence"/>
</dbReference>
<feature type="chain" id="PRO_5014120472" description="Leucine-rich repeat-containing N-terminal plant-type domain-containing protein" evidence="8">
    <location>
        <begin position="25"/>
        <end position="711"/>
    </location>
</feature>
<keyword evidence="5" id="KW-0677">Repeat</keyword>
<accession>A0A2H5QL06</accession>
<proteinExistence type="predicted"/>
<keyword evidence="4 8" id="KW-0732">Signal</keyword>
<name>A0A2H5QL06_CITUN</name>
<sequence>MCGSKRVWVSELIFILLVVKGWWSEGCLEQERSALLQLKRFFNGDLRLQNWVDDEYYLDCCLWEGVECNNTTGRVIKLDLAQTRNWESEEWYMNASLFTPFQQLESLDLIENNIAGCVENEGLEKLSRLNNLKFLHLDYNSFNNSIFSSLGGLSSLRHLSLFGNRLNGSIDIKGLESLSNLEELDMSDNAIDNLVVPKGLERLSRLNNLKCLFLDNNYFNNSIFSSLGGLSSLKRLSLAGNELNGSIDIEGLESLSNLEELDMSDNAIDNLVVPKGLERLSRLNNLKFLYLDDNYFNNSTFSSLGGLDSLSNLEELNMRANAIDNLVVPKDFRGLRKLNILYLGGRENAMIDGRQVLQSIGSLPSLKTLFLWYTNFMGTVVNQELHNFTNLEGLILYKSDLHVSQLLPSIASFTSLKYLSMLDSVLKGALHGQDFRKFKNLEHLDMGWVQVNVNTSFFQIVGKSMSSLKFLSLTSSSLNKNAILDQGLCQLVHLQELYIGRNDLRGSLPWCLANMTSLQVLDASSNQLTGNISPGLCELVLLRELYIDYNDLRGSLPWCLANMTSLQVLNASYNQLTGNISPGLCELVLLRELYIDYNDFGGSLRWCLANTTSLQVLDASCNQLIGNISPSLCELVLLRELYIDNNDLRGSLPLCLANLTSLRVLDVSYNQLSENISSSLMHLMLMLKSARPWTDQILSPTFMLSTVCSNH</sequence>
<reference evidence="10 11" key="1">
    <citation type="journal article" date="2017" name="Front. Genet.">
        <title>Draft sequencing of the heterozygous diploid genome of Satsuma (Citrus unshiu Marc.) using a hybrid assembly approach.</title>
        <authorList>
            <person name="Shimizu T."/>
            <person name="Tanizawa Y."/>
            <person name="Mochizuki T."/>
            <person name="Nagasaki H."/>
            <person name="Yoshioka T."/>
            <person name="Toyoda A."/>
            <person name="Fujiyama A."/>
            <person name="Kaminuma E."/>
            <person name="Nakamura Y."/>
        </authorList>
    </citation>
    <scope>NUCLEOTIDE SEQUENCE [LARGE SCALE GENOMIC DNA]</scope>
    <source>
        <strain evidence="11">cv. Miyagawa wase</strain>
    </source>
</reference>
<evidence type="ECO:0000256" key="1">
    <source>
        <dbReference type="ARBA" id="ARBA00004167"/>
    </source>
</evidence>
<dbReference type="GO" id="GO:0016020">
    <property type="term" value="C:membrane"/>
    <property type="evidence" value="ECO:0007669"/>
    <property type="project" value="UniProtKB-SubCell"/>
</dbReference>
<keyword evidence="7" id="KW-0472">Membrane</keyword>
<dbReference type="InterPro" id="IPR003591">
    <property type="entry name" value="Leu-rich_rpt_typical-subtyp"/>
</dbReference>